<feature type="compositionally biased region" description="Low complexity" evidence="2">
    <location>
        <begin position="258"/>
        <end position="269"/>
    </location>
</feature>
<evidence type="ECO:0000313" key="4">
    <source>
        <dbReference type="Proteomes" id="UP001583186"/>
    </source>
</evidence>
<evidence type="ECO:0000313" key="3">
    <source>
        <dbReference type="EMBL" id="KAL1895021.1"/>
    </source>
</evidence>
<dbReference type="EMBL" id="JAWCUI010000029">
    <property type="protein sequence ID" value="KAL1895021.1"/>
    <property type="molecule type" value="Genomic_DNA"/>
</dbReference>
<evidence type="ECO:0000256" key="2">
    <source>
        <dbReference type="SAM" id="MobiDB-lite"/>
    </source>
</evidence>
<feature type="region of interest" description="Disordered" evidence="2">
    <location>
        <begin position="252"/>
        <end position="277"/>
    </location>
</feature>
<organism evidence="3 4">
    <name type="scientific">Sporothrix stenoceras</name>
    <dbReference type="NCBI Taxonomy" id="5173"/>
    <lineage>
        <taxon>Eukaryota</taxon>
        <taxon>Fungi</taxon>
        <taxon>Dikarya</taxon>
        <taxon>Ascomycota</taxon>
        <taxon>Pezizomycotina</taxon>
        <taxon>Sordariomycetes</taxon>
        <taxon>Sordariomycetidae</taxon>
        <taxon>Ophiostomatales</taxon>
        <taxon>Ophiostomataceae</taxon>
        <taxon>Sporothrix</taxon>
    </lineage>
</organism>
<proteinExistence type="predicted"/>
<evidence type="ECO:0008006" key="5">
    <source>
        <dbReference type="Google" id="ProtNLM"/>
    </source>
</evidence>
<feature type="region of interest" description="Disordered" evidence="2">
    <location>
        <begin position="127"/>
        <end position="194"/>
    </location>
</feature>
<dbReference type="Pfam" id="PF11951">
    <property type="entry name" value="Fungal_trans_2"/>
    <property type="match status" value="1"/>
</dbReference>
<keyword evidence="4" id="KW-1185">Reference proteome</keyword>
<feature type="compositionally biased region" description="Polar residues" evidence="2">
    <location>
        <begin position="130"/>
        <end position="158"/>
    </location>
</feature>
<comment type="caution">
    <text evidence="3">The sequence shown here is derived from an EMBL/GenBank/DDBJ whole genome shotgun (WGS) entry which is preliminary data.</text>
</comment>
<protein>
    <recommendedName>
        <fullName evidence="5">C6 zinc finger domain containing protein</fullName>
    </recommendedName>
</protein>
<dbReference type="Proteomes" id="UP001583186">
    <property type="component" value="Unassembled WGS sequence"/>
</dbReference>
<feature type="region of interest" description="Disordered" evidence="2">
    <location>
        <begin position="1"/>
        <end position="79"/>
    </location>
</feature>
<feature type="compositionally biased region" description="Low complexity" evidence="2">
    <location>
        <begin position="488"/>
        <end position="510"/>
    </location>
</feature>
<feature type="compositionally biased region" description="Low complexity" evidence="2">
    <location>
        <begin position="29"/>
        <end position="44"/>
    </location>
</feature>
<feature type="region of interest" description="Disordered" evidence="2">
    <location>
        <begin position="482"/>
        <end position="515"/>
    </location>
</feature>
<reference evidence="3 4" key="1">
    <citation type="journal article" date="2024" name="IMA Fungus">
        <title>IMA Genome - F19 : A genome assembly and annotation guide to empower mycologists, including annotated draft genome sequences of Ceratocystis pirilliformis, Diaporthe australafricana, Fusarium ophioides, Paecilomyces lecythidis, and Sporothrix stenoceras.</title>
        <authorList>
            <person name="Aylward J."/>
            <person name="Wilson A.M."/>
            <person name="Visagie C.M."/>
            <person name="Spraker J."/>
            <person name="Barnes I."/>
            <person name="Buitendag C."/>
            <person name="Ceriani C."/>
            <person name="Del Mar Angel L."/>
            <person name="du Plessis D."/>
            <person name="Fuchs T."/>
            <person name="Gasser K."/>
            <person name="Kramer D."/>
            <person name="Li W."/>
            <person name="Munsamy K."/>
            <person name="Piso A."/>
            <person name="Price J.L."/>
            <person name="Sonnekus B."/>
            <person name="Thomas C."/>
            <person name="van der Nest A."/>
            <person name="van Dijk A."/>
            <person name="van Heerden A."/>
            <person name="van Vuuren N."/>
            <person name="Yilmaz N."/>
            <person name="Duong T.A."/>
            <person name="van der Merwe N.A."/>
            <person name="Wingfield M.J."/>
            <person name="Wingfield B.D."/>
        </authorList>
    </citation>
    <scope>NUCLEOTIDE SEQUENCE [LARGE SCALE GENOMIC DNA]</scope>
    <source>
        <strain evidence="3 4">CMW 5346</strain>
    </source>
</reference>
<feature type="compositionally biased region" description="Basic and acidic residues" evidence="2">
    <location>
        <begin position="633"/>
        <end position="642"/>
    </location>
</feature>
<evidence type="ECO:0000256" key="1">
    <source>
        <dbReference type="ARBA" id="ARBA00023242"/>
    </source>
</evidence>
<dbReference type="InterPro" id="IPR021858">
    <property type="entry name" value="Fun_TF"/>
</dbReference>
<accession>A0ABR3Z332</accession>
<sequence>MAQVQTPREFKFVGGPSRKRRRNGTAPVATSSNATTTSSSSSSSLKQAKRTCGPSDAGVRSPPATSSEGSTAIHHPLPSSPLPLYDADIFSASPRSVFARMPMGSDDGEGIHPDITNTIAATLAGLASSGDVSQSQGHHSSPDSTGSSCESIHTNSPINAEPIGSAINHHQQNNQNNSRYGNNTPTPGLDGILDWPTEEFMNPFFPTVSLDAAMFGGNTPTNSNNNNANNAAAGIMTAGAVQSTPAMMLPLPSPSPPQMSSLPPLVSPSHPDPTTRSLADDVEELPSHLDTLSAIQLPSPLSTFCFDAGTNNNTNNGKQVQQQHQQMSIPADALLMGTSPRMYAQPSVLYDTISRIFFQYDQEFCILPLTCDFAANPFRYNMQAMQQSSLLRHCILALSYRHVDHDTGACTSEATAYKRRATQMLEDKIHTEAAGESQPDESLLDASIVLMTLDCATSALGPWQNHLRRAKRLIQGVRPNSAIAGTKSASSPTPSNASSASSSSSTSSDSPPRHNSQRLAQLGLLVWFDVTLALTSRKGCIFPERIIMSIFDPPEPTPGDEQPASATPSSAALDFYAISGCPRELFECMIRLAAYAREMQIASTLSCVRFDMGPVLRLERRIAQWQSPAFDDPATHHLREAKGGGNGNPNSPGWGGSTDDAESAAAEHLWRTRNIAVDGQDDGGSVLDYRLDLYHCAEAWRYALLIYIERVFKWQDRKAAKRRTEEEGDDEDGDKNKDIAPDNTALLQFLARRTLNHVTSCRRTTFVQKQLMLPVFLAGAEIRDAGLRNDARDYCVWWGTKTRYNMFITGRALLEDVWRRRAAAGEDVDVWWGDVFDQKGKRGEKEYLLG</sequence>
<name>A0ABR3Z332_9PEZI</name>
<keyword evidence="1" id="KW-0539">Nucleus</keyword>
<feature type="compositionally biased region" description="Low complexity" evidence="2">
    <location>
        <begin position="168"/>
        <end position="177"/>
    </location>
</feature>
<feature type="region of interest" description="Disordered" evidence="2">
    <location>
        <begin position="633"/>
        <end position="662"/>
    </location>
</feature>
<gene>
    <name evidence="3" type="ORF">Sste5346_005441</name>
</gene>